<reference evidence="1" key="2">
    <citation type="submission" date="2014-03" db="EMBL/GenBank/DDBJ databases">
        <title>The whipworm genome and dual-species transcriptomics of an intimate host-pathogen interaction.</title>
        <authorList>
            <person name="Foth B.J."/>
            <person name="Tsai I.J."/>
            <person name="Reid A.J."/>
            <person name="Bancroft A.J."/>
            <person name="Nichol S."/>
            <person name="Tracey A."/>
            <person name="Holroyd N."/>
            <person name="Cotton J.A."/>
            <person name="Stanley E.J."/>
            <person name="Zarowiecki M."/>
            <person name="Liu J.Z."/>
            <person name="Huckvale T."/>
            <person name="Cooper P.J."/>
            <person name="Grencis R.K."/>
            <person name="Berriman M."/>
        </authorList>
    </citation>
    <scope>NUCLEOTIDE SEQUENCE [LARGE SCALE GENOMIC DNA]</scope>
</reference>
<dbReference type="SUPFAM" id="SSF56112">
    <property type="entry name" value="Protein kinase-like (PK-like)"/>
    <property type="match status" value="1"/>
</dbReference>
<dbReference type="OrthoDB" id="21018at2759"/>
<dbReference type="GO" id="GO:0005634">
    <property type="term" value="C:nucleus"/>
    <property type="evidence" value="ECO:0007669"/>
    <property type="project" value="TreeGrafter"/>
</dbReference>
<dbReference type="PANTHER" id="PTHR24419">
    <property type="entry name" value="INTERLEUKIN-1 RECEPTOR-ASSOCIATED KINASE"/>
    <property type="match status" value="1"/>
</dbReference>
<dbReference type="Pfam" id="PF12330">
    <property type="entry name" value="Haspin_kinase"/>
    <property type="match status" value="1"/>
</dbReference>
<sequence>MFFETSKVLMVWDTFSQNNSTEKQRPNEADENQHYVLICIERDAVTLIKRPEDLLKQLVVTLCILKKKFKFEHRDLHDGNILLKYKKTSTSQYVVKKMFSAKNICHFALFQLMLLTEKYINPTLTATCAT</sequence>
<evidence type="ECO:0000313" key="2">
    <source>
        <dbReference type="Proteomes" id="UP000030665"/>
    </source>
</evidence>
<reference evidence="1" key="1">
    <citation type="submission" date="2014-01" db="EMBL/GenBank/DDBJ databases">
        <authorList>
            <person name="Aslett M."/>
        </authorList>
    </citation>
    <scope>NUCLEOTIDE SEQUENCE</scope>
</reference>
<dbReference type="PANTHER" id="PTHR24419:SF18">
    <property type="entry name" value="SERINE_THREONINE-PROTEIN KINASE HASPIN"/>
    <property type="match status" value="1"/>
</dbReference>
<dbReference type="GO" id="GO:0000278">
    <property type="term" value="P:mitotic cell cycle"/>
    <property type="evidence" value="ECO:0007669"/>
    <property type="project" value="TreeGrafter"/>
</dbReference>
<keyword evidence="2" id="KW-1185">Reference proteome</keyword>
<name>A0A077ZJW7_TRITR</name>
<dbReference type="GO" id="GO:0005737">
    <property type="term" value="C:cytoplasm"/>
    <property type="evidence" value="ECO:0007669"/>
    <property type="project" value="TreeGrafter"/>
</dbReference>
<evidence type="ECO:0000313" key="1">
    <source>
        <dbReference type="EMBL" id="CDW60044.1"/>
    </source>
</evidence>
<dbReference type="InterPro" id="IPR011009">
    <property type="entry name" value="Kinase-like_dom_sf"/>
</dbReference>
<dbReference type="AlphaFoldDB" id="A0A077ZJW7"/>
<dbReference type="GO" id="GO:0072354">
    <property type="term" value="F:histone H3T3 kinase activity"/>
    <property type="evidence" value="ECO:0007669"/>
    <property type="project" value="TreeGrafter"/>
</dbReference>
<dbReference type="Gene3D" id="1.10.510.10">
    <property type="entry name" value="Transferase(Phosphotransferase) domain 1"/>
    <property type="match status" value="1"/>
</dbReference>
<gene>
    <name evidence="1" type="ORF">TTRE_0000838701</name>
</gene>
<dbReference type="EMBL" id="HG806851">
    <property type="protein sequence ID" value="CDW60044.1"/>
    <property type="molecule type" value="Genomic_DNA"/>
</dbReference>
<dbReference type="GO" id="GO:0035556">
    <property type="term" value="P:intracellular signal transduction"/>
    <property type="evidence" value="ECO:0007669"/>
    <property type="project" value="TreeGrafter"/>
</dbReference>
<accession>A0A077ZJW7</accession>
<protein>
    <submittedName>
        <fullName evidence="1">Serine</fullName>
    </submittedName>
</protein>
<proteinExistence type="predicted"/>
<dbReference type="Proteomes" id="UP000030665">
    <property type="component" value="Unassembled WGS sequence"/>
</dbReference>
<dbReference type="STRING" id="36087.A0A077ZJW7"/>
<organism evidence="1 2">
    <name type="scientific">Trichuris trichiura</name>
    <name type="common">Whipworm</name>
    <name type="synonym">Trichocephalus trichiurus</name>
    <dbReference type="NCBI Taxonomy" id="36087"/>
    <lineage>
        <taxon>Eukaryota</taxon>
        <taxon>Metazoa</taxon>
        <taxon>Ecdysozoa</taxon>
        <taxon>Nematoda</taxon>
        <taxon>Enoplea</taxon>
        <taxon>Dorylaimia</taxon>
        <taxon>Trichinellida</taxon>
        <taxon>Trichuridae</taxon>
        <taxon>Trichuris</taxon>
    </lineage>
</organism>